<dbReference type="Pfam" id="PF12680">
    <property type="entry name" value="SnoaL_2"/>
    <property type="match status" value="1"/>
</dbReference>
<dbReference type="Gene3D" id="3.10.450.50">
    <property type="match status" value="1"/>
</dbReference>
<dbReference type="STRING" id="1480615.AWJ14_18505"/>
<dbReference type="RefSeq" id="WP_066176574.1">
    <property type="nucleotide sequence ID" value="NZ_LQZT01000006.1"/>
</dbReference>
<protein>
    <submittedName>
        <fullName evidence="2">DUF4440 domain-containing protein</fullName>
    </submittedName>
</protein>
<evidence type="ECO:0000259" key="1">
    <source>
        <dbReference type="Pfam" id="PF12680"/>
    </source>
</evidence>
<dbReference type="AlphaFoldDB" id="A0A1C1YYE3"/>
<sequence>MSDHPLKILIESADHSISAKDFDGLMRFYTDDATLVVKAGMYAKGKDQIRKAFEAISAHFHDTLKVRQGRMEVIEGGDTALVIMETWLDAVDENGIATSTVRRATYVFRQDSSGTWLCAVDNSYGTALLDS</sequence>
<organism evidence="2 3">
    <name type="scientific">Hoeflea olei</name>
    <dbReference type="NCBI Taxonomy" id="1480615"/>
    <lineage>
        <taxon>Bacteria</taxon>
        <taxon>Pseudomonadati</taxon>
        <taxon>Pseudomonadota</taxon>
        <taxon>Alphaproteobacteria</taxon>
        <taxon>Hyphomicrobiales</taxon>
        <taxon>Rhizobiaceae</taxon>
        <taxon>Hoeflea</taxon>
    </lineage>
</organism>
<dbReference type="CDD" id="cd00531">
    <property type="entry name" value="NTF2_like"/>
    <property type="match status" value="1"/>
</dbReference>
<accession>A0A1C1YYE3</accession>
<dbReference type="InterPro" id="IPR032710">
    <property type="entry name" value="NTF2-like_dom_sf"/>
</dbReference>
<dbReference type="Proteomes" id="UP000094795">
    <property type="component" value="Unassembled WGS sequence"/>
</dbReference>
<evidence type="ECO:0000313" key="3">
    <source>
        <dbReference type="Proteomes" id="UP000094795"/>
    </source>
</evidence>
<dbReference type="SUPFAM" id="SSF54427">
    <property type="entry name" value="NTF2-like"/>
    <property type="match status" value="1"/>
</dbReference>
<dbReference type="OrthoDB" id="674363at2"/>
<reference evidence="2 3" key="1">
    <citation type="submission" date="2015-12" db="EMBL/GenBank/DDBJ databases">
        <authorList>
            <person name="Shamseldin A."/>
            <person name="Moawad H."/>
            <person name="Abd El-Rahim W.M."/>
            <person name="Sadowsky M.J."/>
        </authorList>
    </citation>
    <scope>NUCLEOTIDE SEQUENCE [LARGE SCALE GENOMIC DNA]</scope>
    <source>
        <strain evidence="2 3">JC234</strain>
    </source>
</reference>
<feature type="domain" description="SnoaL-like" evidence="1">
    <location>
        <begin position="17"/>
        <end position="89"/>
    </location>
</feature>
<comment type="caution">
    <text evidence="2">The sequence shown here is derived from an EMBL/GenBank/DDBJ whole genome shotgun (WGS) entry which is preliminary data.</text>
</comment>
<name>A0A1C1YYE3_9HYPH</name>
<evidence type="ECO:0000313" key="2">
    <source>
        <dbReference type="EMBL" id="OCW58541.1"/>
    </source>
</evidence>
<keyword evidence="3" id="KW-1185">Reference proteome</keyword>
<proteinExistence type="predicted"/>
<dbReference type="EMBL" id="LQZT01000006">
    <property type="protein sequence ID" value="OCW58541.1"/>
    <property type="molecule type" value="Genomic_DNA"/>
</dbReference>
<dbReference type="InterPro" id="IPR037401">
    <property type="entry name" value="SnoaL-like"/>
</dbReference>
<gene>
    <name evidence="2" type="ORF">AWJ14_18505</name>
</gene>